<accession>A0AB39SRH6</accession>
<gene>
    <name evidence="1" type="ORF">AB5J50_50290</name>
</gene>
<dbReference type="EMBL" id="CP163440">
    <property type="protein sequence ID" value="XDQ68360.1"/>
    <property type="molecule type" value="Genomic_DNA"/>
</dbReference>
<organism evidence="1">
    <name type="scientific">Streptomyces sp. R35</name>
    <dbReference type="NCBI Taxonomy" id="3238630"/>
    <lineage>
        <taxon>Bacteria</taxon>
        <taxon>Bacillati</taxon>
        <taxon>Actinomycetota</taxon>
        <taxon>Actinomycetes</taxon>
        <taxon>Kitasatosporales</taxon>
        <taxon>Streptomycetaceae</taxon>
        <taxon>Streptomyces</taxon>
    </lineage>
</organism>
<protein>
    <submittedName>
        <fullName evidence="1">Uncharacterized protein</fullName>
    </submittedName>
</protein>
<evidence type="ECO:0000313" key="1">
    <source>
        <dbReference type="EMBL" id="XDQ68360.1"/>
    </source>
</evidence>
<name>A0AB39SRH6_9ACTN</name>
<sequence>MTSLSTPRPSDRWLLQVTIQSARADEVGWNEQRTVLRSVSSYDPVTQTWSTLIGVLDLASVHKLQALFDVVRTFGSAVWLEPVPVPAWWQEPSFESDSEVAALLAVKADEGRPLGQLPVA</sequence>
<proteinExistence type="predicted"/>
<dbReference type="AlphaFoldDB" id="A0AB39SRH6"/>
<dbReference type="RefSeq" id="WP_369265179.1">
    <property type="nucleotide sequence ID" value="NZ_CP163440.1"/>
</dbReference>
<reference evidence="1" key="1">
    <citation type="submission" date="2024-07" db="EMBL/GenBank/DDBJ databases">
        <authorList>
            <person name="Yu S.T."/>
        </authorList>
    </citation>
    <scope>NUCLEOTIDE SEQUENCE</scope>
    <source>
        <strain evidence="1">R35</strain>
    </source>
</reference>